<dbReference type="EMBL" id="JBHLXP010000001">
    <property type="protein sequence ID" value="MFC0047792.1"/>
    <property type="molecule type" value="Genomic_DNA"/>
</dbReference>
<evidence type="ECO:0000313" key="2">
    <source>
        <dbReference type="Proteomes" id="UP001589813"/>
    </source>
</evidence>
<name>A0ABV6BA96_9GAMM</name>
<dbReference type="RefSeq" id="WP_377241373.1">
    <property type="nucleotide sequence ID" value="NZ_JBHLXP010000001.1"/>
</dbReference>
<accession>A0ABV6BA96</accession>
<comment type="caution">
    <text evidence="1">The sequence shown here is derived from an EMBL/GenBank/DDBJ whole genome shotgun (WGS) entry which is preliminary data.</text>
</comment>
<organism evidence="1 2">
    <name type="scientific">Rheinheimera tilapiae</name>
    <dbReference type="NCBI Taxonomy" id="875043"/>
    <lineage>
        <taxon>Bacteria</taxon>
        <taxon>Pseudomonadati</taxon>
        <taxon>Pseudomonadota</taxon>
        <taxon>Gammaproteobacteria</taxon>
        <taxon>Chromatiales</taxon>
        <taxon>Chromatiaceae</taxon>
        <taxon>Rheinheimera</taxon>
    </lineage>
</organism>
<gene>
    <name evidence="1" type="ORF">ACFFJP_05790</name>
</gene>
<proteinExistence type="predicted"/>
<evidence type="ECO:0000313" key="1">
    <source>
        <dbReference type="EMBL" id="MFC0047792.1"/>
    </source>
</evidence>
<evidence type="ECO:0008006" key="3">
    <source>
        <dbReference type="Google" id="ProtNLM"/>
    </source>
</evidence>
<keyword evidence="2" id="KW-1185">Reference proteome</keyword>
<sequence length="65" mass="7407">MTHIDNHVAGRIFKTIEETRASLLEQLVHNMDPIDTALLRGRIQMLDELLSEYKAQKAKTESGTQ</sequence>
<dbReference type="Proteomes" id="UP001589813">
    <property type="component" value="Unassembled WGS sequence"/>
</dbReference>
<reference evidence="1 2" key="1">
    <citation type="submission" date="2024-09" db="EMBL/GenBank/DDBJ databases">
        <authorList>
            <person name="Sun Q."/>
            <person name="Mori K."/>
        </authorList>
    </citation>
    <scope>NUCLEOTIDE SEQUENCE [LARGE SCALE GENOMIC DNA]</scope>
    <source>
        <strain evidence="1 2">KCTC 23315</strain>
    </source>
</reference>
<protein>
    <recommendedName>
        <fullName evidence="3">DUF904 domain-containing protein</fullName>
    </recommendedName>
</protein>